<comment type="similarity">
    <text evidence="1">Belongs to the LysR transcriptional regulatory family.</text>
</comment>
<dbReference type="SUPFAM" id="SSF46785">
    <property type="entry name" value="Winged helix' DNA-binding domain"/>
    <property type="match status" value="1"/>
</dbReference>
<dbReference type="Gene3D" id="3.40.190.290">
    <property type="match status" value="1"/>
</dbReference>
<dbReference type="InterPro" id="IPR000847">
    <property type="entry name" value="LysR_HTH_N"/>
</dbReference>
<dbReference type="GO" id="GO:0003677">
    <property type="term" value="F:DNA binding"/>
    <property type="evidence" value="ECO:0007669"/>
    <property type="project" value="UniProtKB-KW"/>
</dbReference>
<dbReference type="Proteomes" id="UP000008881">
    <property type="component" value="Chromosome"/>
</dbReference>
<dbReference type="KEGG" id="eae:EAE_15470"/>
<dbReference type="Pfam" id="PF00126">
    <property type="entry name" value="HTH_1"/>
    <property type="match status" value="1"/>
</dbReference>
<evidence type="ECO:0000256" key="4">
    <source>
        <dbReference type="ARBA" id="ARBA00023163"/>
    </source>
</evidence>
<evidence type="ECO:0000256" key="3">
    <source>
        <dbReference type="ARBA" id="ARBA00023125"/>
    </source>
</evidence>
<evidence type="ECO:0000256" key="2">
    <source>
        <dbReference type="ARBA" id="ARBA00023015"/>
    </source>
</evidence>
<evidence type="ECO:0000256" key="1">
    <source>
        <dbReference type="ARBA" id="ARBA00009437"/>
    </source>
</evidence>
<keyword evidence="3 6" id="KW-0238">DNA-binding</keyword>
<dbReference type="SUPFAM" id="SSF53850">
    <property type="entry name" value="Periplasmic binding protein-like II"/>
    <property type="match status" value="1"/>
</dbReference>
<dbReference type="HOGENOM" id="CLU_039613_6_0_6"/>
<dbReference type="Pfam" id="PF03466">
    <property type="entry name" value="LysR_substrate"/>
    <property type="match status" value="1"/>
</dbReference>
<dbReference type="RefSeq" id="WP_015704920.1">
    <property type="nucleotide sequence ID" value="NC_015663.1"/>
</dbReference>
<dbReference type="eggNOG" id="COG0583">
    <property type="taxonomic scope" value="Bacteria"/>
</dbReference>
<dbReference type="AlphaFoldDB" id="A0A0H3FUN5"/>
<dbReference type="Gene3D" id="1.10.10.10">
    <property type="entry name" value="Winged helix-like DNA-binding domain superfamily/Winged helix DNA-binding domain"/>
    <property type="match status" value="1"/>
</dbReference>
<sequence length="295" mass="32979">MNIRYVRYFLAVAEHQGFTRAAEALHISQPALSQQIRMLEESLDAQLFDRSGRHIHLTDAGEVFLQYARQAFQLLDEGQRAIHDVADLSRGSLRIAVTPTFTSYFVVPLVAEFHARYPHITLDIQEMPQEKMEGLLLENELDIGIAFAGGTAPEIVSTPLLQEVLALVVADHHPLAREESLSLSQLAAEEFILLNHHFATRLQIDHCLQQAGFHPQVTIEMHSINAILDIIQRTQLVTILPLNVAAQRTGLVTRLLKEAALERTAVLMQRKGARPKAAARIFAEIARELAAQIES</sequence>
<dbReference type="PANTHER" id="PTHR30419">
    <property type="entry name" value="HTH-TYPE TRANSCRIPTIONAL REGULATOR YBHD"/>
    <property type="match status" value="1"/>
</dbReference>
<evidence type="ECO:0000259" key="5">
    <source>
        <dbReference type="PROSITE" id="PS50931"/>
    </source>
</evidence>
<dbReference type="FunFam" id="1.10.10.10:FF:000001">
    <property type="entry name" value="LysR family transcriptional regulator"/>
    <property type="match status" value="1"/>
</dbReference>
<dbReference type="PANTHER" id="PTHR30419:SF8">
    <property type="entry name" value="NITROGEN ASSIMILATION TRANSCRIPTIONAL ACTIVATOR-RELATED"/>
    <property type="match status" value="1"/>
</dbReference>
<dbReference type="PRINTS" id="PR00039">
    <property type="entry name" value="HTHLYSR"/>
</dbReference>
<dbReference type="InterPro" id="IPR036390">
    <property type="entry name" value="WH_DNA-bd_sf"/>
</dbReference>
<dbReference type="GeneID" id="93311282"/>
<evidence type="ECO:0000313" key="6">
    <source>
        <dbReference type="EMBL" id="AEG98005.1"/>
    </source>
</evidence>
<protein>
    <submittedName>
        <fullName evidence="6">DNA-binding transcriptional regulator CynR</fullName>
    </submittedName>
</protein>
<name>A0A0H3FUN5_KLEAK</name>
<organism evidence="6 7">
    <name type="scientific">Klebsiella aerogenes (strain ATCC 13048 / DSM 30053 / CCUG 1429 / JCM 1235 / KCTC 2190 / NBRC 13534 / NCIMB 10102 / NCTC 10006 / CDC 819-56)</name>
    <name type="common">Enterobacter aerogenes</name>
    <dbReference type="NCBI Taxonomy" id="1028307"/>
    <lineage>
        <taxon>Bacteria</taxon>
        <taxon>Pseudomonadati</taxon>
        <taxon>Pseudomonadota</taxon>
        <taxon>Gammaproteobacteria</taxon>
        <taxon>Enterobacterales</taxon>
        <taxon>Enterobacteriaceae</taxon>
        <taxon>Klebsiella/Raoultella group</taxon>
        <taxon>Klebsiella</taxon>
    </lineage>
</organism>
<accession>A0A0H3FUN5</accession>
<keyword evidence="2" id="KW-0805">Transcription regulation</keyword>
<gene>
    <name evidence="6" type="ordered locus">EAE_15470</name>
</gene>
<keyword evidence="4" id="KW-0804">Transcription</keyword>
<dbReference type="InterPro" id="IPR036388">
    <property type="entry name" value="WH-like_DNA-bd_sf"/>
</dbReference>
<dbReference type="PROSITE" id="PS50931">
    <property type="entry name" value="HTH_LYSR"/>
    <property type="match status" value="1"/>
</dbReference>
<feature type="domain" description="HTH lysR-type" evidence="5">
    <location>
        <begin position="1"/>
        <end position="58"/>
    </location>
</feature>
<keyword evidence="7" id="KW-1185">Reference proteome</keyword>
<dbReference type="PATRIC" id="fig|1028307.3.peg.3093"/>
<dbReference type="NCBIfam" id="NF008416">
    <property type="entry name" value="PRK11242.1"/>
    <property type="match status" value="1"/>
</dbReference>
<proteinExistence type="inferred from homology"/>
<dbReference type="GO" id="GO:0005829">
    <property type="term" value="C:cytosol"/>
    <property type="evidence" value="ECO:0007669"/>
    <property type="project" value="TreeGrafter"/>
</dbReference>
<reference evidence="6 7" key="1">
    <citation type="journal article" date="2012" name="J. Bacteriol.">
        <title>Complete genome sequence of Enterobacter aerogenes KCTC 2190.</title>
        <authorList>
            <person name="Shin S.H."/>
            <person name="Kim S."/>
            <person name="Kim J.Y."/>
            <person name="Lee S."/>
            <person name="Um Y."/>
            <person name="Oh M.K."/>
            <person name="Kim Y.R."/>
            <person name="Lee J."/>
            <person name="Yang K.S."/>
        </authorList>
    </citation>
    <scope>NUCLEOTIDE SEQUENCE [LARGE SCALE GENOMIC DNA]</scope>
    <source>
        <strain evidence="6 7">KCTC 2190</strain>
    </source>
</reference>
<dbReference type="InterPro" id="IPR005119">
    <property type="entry name" value="LysR_subst-bd"/>
</dbReference>
<dbReference type="EMBL" id="CP002824">
    <property type="protein sequence ID" value="AEG98005.1"/>
    <property type="molecule type" value="Genomic_DNA"/>
</dbReference>
<dbReference type="OrthoDB" id="646694at2"/>
<dbReference type="InterPro" id="IPR050950">
    <property type="entry name" value="HTH-type_LysR_regulators"/>
</dbReference>
<evidence type="ECO:0000313" key="7">
    <source>
        <dbReference type="Proteomes" id="UP000008881"/>
    </source>
</evidence>
<dbReference type="GO" id="GO:0003700">
    <property type="term" value="F:DNA-binding transcription factor activity"/>
    <property type="evidence" value="ECO:0007669"/>
    <property type="project" value="InterPro"/>
</dbReference>